<dbReference type="AlphaFoldDB" id="I2MU21"/>
<evidence type="ECO:0000313" key="3">
    <source>
        <dbReference type="Proteomes" id="UP000005940"/>
    </source>
</evidence>
<accession>I2MU21</accession>
<protein>
    <submittedName>
        <fullName evidence="2">Uncharacterized protein</fullName>
    </submittedName>
</protein>
<evidence type="ECO:0000256" key="1">
    <source>
        <dbReference type="SAM" id="MobiDB-lite"/>
    </source>
</evidence>
<proteinExistence type="predicted"/>
<reference evidence="2 3" key="1">
    <citation type="journal article" date="2012" name="J. Bacteriol.">
        <title>Draft genome of Streptomyces tsukubaensis NRRL 18488, the producer of the clinically important immunosuppressant tacrolimus (FK506).</title>
        <authorList>
            <person name="Barreiro C."/>
            <person name="Prieto C."/>
            <person name="Sola-Landa A."/>
            <person name="Solera E."/>
            <person name="Martinez-Castro M."/>
            <person name="Perez-Redondo R."/>
            <person name="Garcia-Estrada C."/>
            <person name="Aparicio J.F."/>
            <person name="Fernandez-Martinez L.T."/>
            <person name="Santos-Aberturas J."/>
            <person name="Salehi-Najafabadi Z."/>
            <person name="Rodriguez-Garcia A."/>
            <person name="Tauch A."/>
            <person name="Martin J.F."/>
        </authorList>
    </citation>
    <scope>NUCLEOTIDE SEQUENCE [LARGE SCALE GENOMIC DNA]</scope>
    <source>
        <strain evidence="3">DSM 42081 / NBRC 108919 / NRRL 18488 / 9993</strain>
    </source>
</reference>
<organism evidence="2 3">
    <name type="scientific">Streptomyces tsukubensis (strain DSM 42081 / NBRC 108919 / NRRL 18488 / 9993)</name>
    <dbReference type="NCBI Taxonomy" id="1114943"/>
    <lineage>
        <taxon>Bacteria</taxon>
        <taxon>Bacillati</taxon>
        <taxon>Actinomycetota</taxon>
        <taxon>Actinomycetes</taxon>
        <taxon>Kitasatosporales</taxon>
        <taxon>Streptomycetaceae</taxon>
        <taxon>Streptomyces</taxon>
    </lineage>
</organism>
<keyword evidence="3" id="KW-1185">Reference proteome</keyword>
<name>I2MU21_STRT9</name>
<dbReference type="Proteomes" id="UP000005940">
    <property type="component" value="Chromosome"/>
</dbReference>
<evidence type="ECO:0000313" key="2">
    <source>
        <dbReference type="EMBL" id="QKM71021.1"/>
    </source>
</evidence>
<feature type="region of interest" description="Disordered" evidence="1">
    <location>
        <begin position="1"/>
        <end position="72"/>
    </location>
</feature>
<sequence length="72" mass="7327">MPEGGGRTAGRGGRGTGGDEGTGSAVTERQNLLLDGMRRHGRASVDELPHGLRVPDPVVRRGEPAGRAGSAP</sequence>
<feature type="compositionally biased region" description="Gly residues" evidence="1">
    <location>
        <begin position="1"/>
        <end position="21"/>
    </location>
</feature>
<gene>
    <name evidence="2" type="ORF">STSU_031690</name>
</gene>
<dbReference type="EMBL" id="CP029159">
    <property type="protein sequence ID" value="QKM71021.1"/>
    <property type="molecule type" value="Genomic_DNA"/>
</dbReference>